<dbReference type="EMBL" id="MEVT01000010">
    <property type="protein sequence ID" value="OGC63005.1"/>
    <property type="molecule type" value="Genomic_DNA"/>
</dbReference>
<evidence type="ECO:0000313" key="3">
    <source>
        <dbReference type="Proteomes" id="UP000176614"/>
    </source>
</evidence>
<feature type="transmembrane region" description="Helical" evidence="1">
    <location>
        <begin position="51"/>
        <end position="68"/>
    </location>
</feature>
<evidence type="ECO:0000313" key="2">
    <source>
        <dbReference type="EMBL" id="OGC63005.1"/>
    </source>
</evidence>
<keyword evidence="1" id="KW-0472">Membrane</keyword>
<evidence type="ECO:0000256" key="1">
    <source>
        <dbReference type="SAM" id="Phobius"/>
    </source>
</evidence>
<feature type="transmembrane region" description="Helical" evidence="1">
    <location>
        <begin position="20"/>
        <end position="39"/>
    </location>
</feature>
<organism evidence="2 3">
    <name type="scientific">candidate division WWE3 bacterium RIFOXYA2_FULL_46_9</name>
    <dbReference type="NCBI Taxonomy" id="1802636"/>
    <lineage>
        <taxon>Bacteria</taxon>
        <taxon>Katanobacteria</taxon>
    </lineage>
</organism>
<dbReference type="AlphaFoldDB" id="A0A1F4W0Y8"/>
<keyword evidence="1" id="KW-1133">Transmembrane helix</keyword>
<accession>A0A1F4W0Y8</accession>
<sequence length="73" mass="8411">MDERKRKALRDALQMSRWFAGACLAYAALDAVCIVLILVDEEWPFLPLKMRMVLAGVMVVFLIVGYLFRDFVD</sequence>
<protein>
    <submittedName>
        <fullName evidence="2">Uncharacterized protein</fullName>
    </submittedName>
</protein>
<dbReference type="Proteomes" id="UP000176614">
    <property type="component" value="Unassembled WGS sequence"/>
</dbReference>
<keyword evidence="1" id="KW-0812">Transmembrane</keyword>
<proteinExistence type="predicted"/>
<name>A0A1F4W0Y8_UNCKA</name>
<reference evidence="2 3" key="1">
    <citation type="journal article" date="2016" name="Nat. Commun.">
        <title>Thousands of microbial genomes shed light on interconnected biogeochemical processes in an aquifer system.</title>
        <authorList>
            <person name="Anantharaman K."/>
            <person name="Brown C.T."/>
            <person name="Hug L.A."/>
            <person name="Sharon I."/>
            <person name="Castelle C.J."/>
            <person name="Probst A.J."/>
            <person name="Thomas B.C."/>
            <person name="Singh A."/>
            <person name="Wilkins M.J."/>
            <person name="Karaoz U."/>
            <person name="Brodie E.L."/>
            <person name="Williams K.H."/>
            <person name="Hubbard S.S."/>
            <person name="Banfield J.F."/>
        </authorList>
    </citation>
    <scope>NUCLEOTIDE SEQUENCE [LARGE SCALE GENOMIC DNA]</scope>
</reference>
<gene>
    <name evidence="2" type="ORF">A2264_01915</name>
</gene>
<comment type="caution">
    <text evidence="2">The sequence shown here is derived from an EMBL/GenBank/DDBJ whole genome shotgun (WGS) entry which is preliminary data.</text>
</comment>